<dbReference type="RefSeq" id="WP_111321302.1">
    <property type="nucleotide sequence ID" value="NZ_QKZT01000016.1"/>
</dbReference>
<dbReference type="InterPro" id="IPR036271">
    <property type="entry name" value="Tet_transcr_reg_TetR-rel_C_sf"/>
</dbReference>
<keyword evidence="1 2" id="KW-0238">DNA-binding</keyword>
<dbReference type="InterPro" id="IPR001647">
    <property type="entry name" value="HTH_TetR"/>
</dbReference>
<evidence type="ECO:0000313" key="4">
    <source>
        <dbReference type="EMBL" id="PZX49120.1"/>
    </source>
</evidence>
<dbReference type="PRINTS" id="PR00455">
    <property type="entry name" value="HTHTETR"/>
</dbReference>
<dbReference type="SUPFAM" id="SSF46689">
    <property type="entry name" value="Homeodomain-like"/>
    <property type="match status" value="1"/>
</dbReference>
<dbReference type="Gene3D" id="1.10.10.60">
    <property type="entry name" value="Homeodomain-like"/>
    <property type="match status" value="1"/>
</dbReference>
<feature type="DNA-binding region" description="H-T-H motif" evidence="2">
    <location>
        <begin position="22"/>
        <end position="41"/>
    </location>
</feature>
<keyword evidence="5" id="KW-1185">Reference proteome</keyword>
<dbReference type="OrthoDB" id="881297at2"/>
<evidence type="ECO:0000313" key="5">
    <source>
        <dbReference type="Proteomes" id="UP000248882"/>
    </source>
</evidence>
<accession>A0A2W7QSS3</accession>
<dbReference type="Gene3D" id="1.10.357.10">
    <property type="entry name" value="Tetracycline Repressor, domain 2"/>
    <property type="match status" value="1"/>
</dbReference>
<dbReference type="AlphaFoldDB" id="A0A2W7QSS3"/>
<dbReference type="Pfam" id="PF00440">
    <property type="entry name" value="TetR_N"/>
    <property type="match status" value="1"/>
</dbReference>
<comment type="caution">
    <text evidence="4">The sequence shown here is derived from an EMBL/GenBank/DDBJ whole genome shotgun (WGS) entry which is preliminary data.</text>
</comment>
<name>A0A2W7QSS3_9BACT</name>
<dbReference type="Proteomes" id="UP000248882">
    <property type="component" value="Unassembled WGS sequence"/>
</dbReference>
<sequence length="199" mass="23311">MKDKILEVAIEQFSNYGVRIVTMEDIARLAGMSKKTIYQEFKDKKELVKVAFSTVLEQDCQSLQSFMKTGDGVIEHLVYTSKMVRERMSKMNPLVIIEIQRYFPDTWEVFEKYRSEVIETDLVNVLERGKELGYFRPEINSTILAKMRVEQISAGFNMVNFRNNEFNLMELQVSALDHFLYGIFTEKGRQSYLQKQNVS</sequence>
<dbReference type="PROSITE" id="PS50977">
    <property type="entry name" value="HTH_TETR_2"/>
    <property type="match status" value="1"/>
</dbReference>
<dbReference type="PANTHER" id="PTHR43479:SF11">
    <property type="entry name" value="ACREF_ENVCD OPERON REPRESSOR-RELATED"/>
    <property type="match status" value="1"/>
</dbReference>
<evidence type="ECO:0000256" key="1">
    <source>
        <dbReference type="ARBA" id="ARBA00023125"/>
    </source>
</evidence>
<feature type="domain" description="HTH tetR-type" evidence="3">
    <location>
        <begin position="1"/>
        <end position="59"/>
    </location>
</feature>
<dbReference type="InterPro" id="IPR050624">
    <property type="entry name" value="HTH-type_Tx_Regulator"/>
</dbReference>
<dbReference type="InterPro" id="IPR009057">
    <property type="entry name" value="Homeodomain-like_sf"/>
</dbReference>
<dbReference type="SUPFAM" id="SSF48498">
    <property type="entry name" value="Tetracyclin repressor-like, C-terminal domain"/>
    <property type="match status" value="1"/>
</dbReference>
<evidence type="ECO:0000259" key="3">
    <source>
        <dbReference type="PROSITE" id="PS50977"/>
    </source>
</evidence>
<reference evidence="4 5" key="1">
    <citation type="submission" date="2018-06" db="EMBL/GenBank/DDBJ databases">
        <title>Genomic Encyclopedia of Archaeal and Bacterial Type Strains, Phase II (KMG-II): from individual species to whole genera.</title>
        <authorList>
            <person name="Goeker M."/>
        </authorList>
    </citation>
    <scope>NUCLEOTIDE SEQUENCE [LARGE SCALE GENOMIC DNA]</scope>
    <source>
        <strain evidence="4 5">DSM 19830</strain>
    </source>
</reference>
<protein>
    <submittedName>
        <fullName evidence="4">TetR family transcriptional regulator</fullName>
    </submittedName>
</protein>
<gene>
    <name evidence="4" type="ORF">LV85_03251</name>
</gene>
<organism evidence="4 5">
    <name type="scientific">Algoriphagus chordae</name>
    <dbReference type="NCBI Taxonomy" id="237019"/>
    <lineage>
        <taxon>Bacteria</taxon>
        <taxon>Pseudomonadati</taxon>
        <taxon>Bacteroidota</taxon>
        <taxon>Cytophagia</taxon>
        <taxon>Cytophagales</taxon>
        <taxon>Cyclobacteriaceae</taxon>
        <taxon>Algoriphagus</taxon>
    </lineage>
</organism>
<proteinExistence type="predicted"/>
<evidence type="ECO:0000256" key="2">
    <source>
        <dbReference type="PROSITE-ProRule" id="PRU00335"/>
    </source>
</evidence>
<dbReference type="PANTHER" id="PTHR43479">
    <property type="entry name" value="ACREF/ENVCD OPERON REPRESSOR-RELATED"/>
    <property type="match status" value="1"/>
</dbReference>
<dbReference type="GO" id="GO:0003677">
    <property type="term" value="F:DNA binding"/>
    <property type="evidence" value="ECO:0007669"/>
    <property type="project" value="UniProtKB-UniRule"/>
</dbReference>
<dbReference type="EMBL" id="QKZT01000016">
    <property type="protein sequence ID" value="PZX49120.1"/>
    <property type="molecule type" value="Genomic_DNA"/>
</dbReference>